<dbReference type="PANTHER" id="PTHR37389">
    <property type="entry name" value="NODULIN-24"/>
    <property type="match status" value="1"/>
</dbReference>
<feature type="compositionally biased region" description="Basic residues" evidence="1">
    <location>
        <begin position="82"/>
        <end position="91"/>
    </location>
</feature>
<feature type="chain" id="PRO_5041920384" evidence="2">
    <location>
        <begin position="28"/>
        <end position="101"/>
    </location>
</feature>
<gene>
    <name evidence="3" type="ORF">Nepgr_026868</name>
</gene>
<evidence type="ECO:0000256" key="1">
    <source>
        <dbReference type="SAM" id="MobiDB-lite"/>
    </source>
</evidence>
<feature type="region of interest" description="Disordered" evidence="1">
    <location>
        <begin position="42"/>
        <end position="101"/>
    </location>
</feature>
<dbReference type="Pfam" id="PF07172">
    <property type="entry name" value="GRP"/>
    <property type="match status" value="1"/>
</dbReference>
<dbReference type="InterPro" id="IPR010800">
    <property type="entry name" value="GRP"/>
</dbReference>
<evidence type="ECO:0000313" key="3">
    <source>
        <dbReference type="EMBL" id="GMH25025.1"/>
    </source>
</evidence>
<proteinExistence type="predicted"/>
<reference evidence="3" key="1">
    <citation type="submission" date="2023-05" db="EMBL/GenBank/DDBJ databases">
        <title>Nepenthes gracilis genome sequencing.</title>
        <authorList>
            <person name="Fukushima K."/>
        </authorList>
    </citation>
    <scope>NUCLEOTIDE SEQUENCE</scope>
    <source>
        <strain evidence="3">SING2019-196</strain>
    </source>
</reference>
<evidence type="ECO:0000313" key="4">
    <source>
        <dbReference type="Proteomes" id="UP001279734"/>
    </source>
</evidence>
<accession>A0AAD3T7L6</accession>
<dbReference type="PANTHER" id="PTHR37389:SF16">
    <property type="entry name" value="GLYCINE-RICH CELL WALL STRUCTURAL PROTEIN"/>
    <property type="match status" value="1"/>
</dbReference>
<feature type="signal peptide" evidence="2">
    <location>
        <begin position="1"/>
        <end position="27"/>
    </location>
</feature>
<keyword evidence="4" id="KW-1185">Reference proteome</keyword>
<sequence>MAYSKAFLFLGLLFAFALLLSSEVISARVVAESTKETEFVKKFKEHSHGYPGHGGYGHHRPPEKKLSKIDGDEHQYETDGFRHHHHKHGPKHGPPEEENEN</sequence>
<evidence type="ECO:0000256" key="2">
    <source>
        <dbReference type="SAM" id="SignalP"/>
    </source>
</evidence>
<name>A0AAD3T7L6_NEPGR</name>
<keyword evidence="2" id="KW-0732">Signal</keyword>
<dbReference type="AlphaFoldDB" id="A0AAD3T7L6"/>
<protein>
    <submittedName>
        <fullName evidence="3">Uncharacterized protein</fullName>
    </submittedName>
</protein>
<feature type="compositionally biased region" description="Basic and acidic residues" evidence="1">
    <location>
        <begin position="63"/>
        <end position="81"/>
    </location>
</feature>
<organism evidence="3 4">
    <name type="scientific">Nepenthes gracilis</name>
    <name type="common">Slender pitcher plant</name>
    <dbReference type="NCBI Taxonomy" id="150966"/>
    <lineage>
        <taxon>Eukaryota</taxon>
        <taxon>Viridiplantae</taxon>
        <taxon>Streptophyta</taxon>
        <taxon>Embryophyta</taxon>
        <taxon>Tracheophyta</taxon>
        <taxon>Spermatophyta</taxon>
        <taxon>Magnoliopsida</taxon>
        <taxon>eudicotyledons</taxon>
        <taxon>Gunneridae</taxon>
        <taxon>Pentapetalae</taxon>
        <taxon>Caryophyllales</taxon>
        <taxon>Nepenthaceae</taxon>
        <taxon>Nepenthes</taxon>
    </lineage>
</organism>
<dbReference type="Proteomes" id="UP001279734">
    <property type="component" value="Unassembled WGS sequence"/>
</dbReference>
<comment type="caution">
    <text evidence="3">The sequence shown here is derived from an EMBL/GenBank/DDBJ whole genome shotgun (WGS) entry which is preliminary data.</text>
</comment>
<dbReference type="EMBL" id="BSYO01000028">
    <property type="protein sequence ID" value="GMH25025.1"/>
    <property type="molecule type" value="Genomic_DNA"/>
</dbReference>